<evidence type="ECO:0000256" key="8">
    <source>
        <dbReference type="SAM" id="SignalP"/>
    </source>
</evidence>
<feature type="active site" description="Nucleophile" evidence="7">
    <location>
        <position position="571"/>
    </location>
</feature>
<proteinExistence type="inferred from homology"/>
<organism evidence="10 11">
    <name type="scientific">Stappia sediminis</name>
    <dbReference type="NCBI Taxonomy" id="2692190"/>
    <lineage>
        <taxon>Bacteria</taxon>
        <taxon>Pseudomonadati</taxon>
        <taxon>Pseudomonadota</taxon>
        <taxon>Alphaproteobacteria</taxon>
        <taxon>Hyphomicrobiales</taxon>
        <taxon>Stappiaceae</taxon>
        <taxon>Stappia</taxon>
    </lineage>
</organism>
<dbReference type="InterPro" id="IPR045380">
    <property type="entry name" value="LD_TPept_scaffold_dom"/>
</dbReference>
<evidence type="ECO:0000256" key="6">
    <source>
        <dbReference type="ARBA" id="ARBA00023316"/>
    </source>
</evidence>
<evidence type="ECO:0000256" key="7">
    <source>
        <dbReference type="PROSITE-ProRule" id="PRU01373"/>
    </source>
</evidence>
<dbReference type="UniPathway" id="UPA00219"/>
<evidence type="ECO:0000256" key="2">
    <source>
        <dbReference type="ARBA" id="ARBA00005992"/>
    </source>
</evidence>
<dbReference type="InterPro" id="IPR005490">
    <property type="entry name" value="LD_TPept_cat_dom"/>
</dbReference>
<feature type="domain" description="L,D-TPase catalytic" evidence="9">
    <location>
        <begin position="420"/>
        <end position="592"/>
    </location>
</feature>
<dbReference type="GO" id="GO:0071555">
    <property type="term" value="P:cell wall organization"/>
    <property type="evidence" value="ECO:0007669"/>
    <property type="project" value="UniProtKB-UniRule"/>
</dbReference>
<evidence type="ECO:0000256" key="4">
    <source>
        <dbReference type="ARBA" id="ARBA00022960"/>
    </source>
</evidence>
<dbReference type="GO" id="GO:0016740">
    <property type="term" value="F:transferase activity"/>
    <property type="evidence" value="ECO:0007669"/>
    <property type="project" value="UniProtKB-KW"/>
</dbReference>
<gene>
    <name evidence="10" type="ORF">GR183_09140</name>
</gene>
<dbReference type="InterPro" id="IPR002477">
    <property type="entry name" value="Peptidoglycan-bd-like"/>
</dbReference>
<comment type="similarity">
    <text evidence="2">Belongs to the YkuD family.</text>
</comment>
<reference evidence="10 11" key="1">
    <citation type="submission" date="2019-12" db="EMBL/GenBank/DDBJ databases">
        <authorList>
            <person name="Li M."/>
        </authorList>
    </citation>
    <scope>NUCLEOTIDE SEQUENCE [LARGE SCALE GENOMIC DNA]</scope>
    <source>
        <strain evidence="10 11">GBMRC 2046</strain>
    </source>
</reference>
<sequence>MSSIRKFSVSAIACAAAAGAMLVSSAPAEAQGFLDRLFNPKHYDNGQRRAQEPVRREIPKVRVSGPRYYTYEPDRLKTADLASLGHELDAYAQALETRLEDEARLKDRRIPHKGTADAPVIRASLEVRSPAGNFIADPAFLDARGVLKRTQVRALPEVIEAIEAYYATHPAFVWIMNGMITEKAVSAVNTMSEAAQVGLDPADYRVAFPSLDGVVDKAARQAELMRFEMELSAAALTYSLDAARGRIDPNRISGYHDLPRKEVDLKLVMGSIAATDDVYAYLQGRSPSNPQFVRLIRALAKLKEADEGERVEIAEDTFLRPGGKSIELKNVIAAIGLKGSDDLKTAHADTLGAYDGGEDYTPELVAVLKDFQAENGLTADGIIGKNTIRALEGISNADKIEKVKLAMERLRWLPRDFGPRYVFINQPAFTATYMSEERDPLSMRVVVGQKSNQTYFFSDKIETVEYNPYWGVPYSIIVNEMLPKLAQDPSYLDRIGYEVSTVSGRQVSSASVDWYAVAQKRQPINVRQRPGSDNALGELKILFPNKHAIYMHDTPAKRLFKKDARAFSHGCVRLEDPRAMAAAVLGKPLDYIGSRIAQGRNDSDPVTRDIPVHVAYFTAWPEPDGSMGYYADVYERDEYLKKAIEATQAARS</sequence>
<dbReference type="Gene3D" id="2.40.440.10">
    <property type="entry name" value="L,D-transpeptidase catalytic domain-like"/>
    <property type="match status" value="1"/>
</dbReference>
<evidence type="ECO:0000259" key="9">
    <source>
        <dbReference type="PROSITE" id="PS52029"/>
    </source>
</evidence>
<dbReference type="InterPro" id="IPR038063">
    <property type="entry name" value="Transpep_catalytic_dom"/>
</dbReference>
<dbReference type="PANTHER" id="PTHR41533">
    <property type="entry name" value="L,D-TRANSPEPTIDASE HI_1667-RELATED"/>
    <property type="match status" value="1"/>
</dbReference>
<accession>A0A7X3S7T5</accession>
<evidence type="ECO:0000256" key="5">
    <source>
        <dbReference type="ARBA" id="ARBA00022984"/>
    </source>
</evidence>
<dbReference type="Pfam" id="PF20142">
    <property type="entry name" value="Scaffold"/>
    <property type="match status" value="1"/>
</dbReference>
<dbReference type="SUPFAM" id="SSF141523">
    <property type="entry name" value="L,D-transpeptidase catalytic domain-like"/>
    <property type="match status" value="1"/>
</dbReference>
<keyword evidence="6 7" id="KW-0961">Cell wall biogenesis/degradation</keyword>
<evidence type="ECO:0000313" key="10">
    <source>
        <dbReference type="EMBL" id="MXN65070.1"/>
    </source>
</evidence>
<feature type="active site" description="Proton donor/acceptor" evidence="7">
    <location>
        <position position="552"/>
    </location>
</feature>
<feature type="signal peptide" evidence="8">
    <location>
        <begin position="1"/>
        <end position="30"/>
    </location>
</feature>
<dbReference type="GO" id="GO:0004180">
    <property type="term" value="F:carboxypeptidase activity"/>
    <property type="evidence" value="ECO:0007669"/>
    <property type="project" value="UniProtKB-ARBA"/>
</dbReference>
<dbReference type="CDD" id="cd16913">
    <property type="entry name" value="YkuD_like"/>
    <property type="match status" value="1"/>
</dbReference>
<comment type="caution">
    <text evidence="10">The sequence shown here is derived from an EMBL/GenBank/DDBJ whole genome shotgun (WGS) entry which is preliminary data.</text>
</comment>
<dbReference type="GO" id="GO:0008360">
    <property type="term" value="P:regulation of cell shape"/>
    <property type="evidence" value="ECO:0007669"/>
    <property type="project" value="UniProtKB-UniRule"/>
</dbReference>
<evidence type="ECO:0000256" key="3">
    <source>
        <dbReference type="ARBA" id="ARBA00022679"/>
    </source>
</evidence>
<evidence type="ECO:0000256" key="1">
    <source>
        <dbReference type="ARBA" id="ARBA00004752"/>
    </source>
</evidence>
<dbReference type="InterPro" id="IPR036366">
    <property type="entry name" value="PGBDSf"/>
</dbReference>
<dbReference type="SUPFAM" id="SSF47090">
    <property type="entry name" value="PGBD-like"/>
    <property type="match status" value="1"/>
</dbReference>
<dbReference type="PROSITE" id="PS52029">
    <property type="entry name" value="LD_TPASE"/>
    <property type="match status" value="1"/>
</dbReference>
<keyword evidence="5 7" id="KW-0573">Peptidoglycan synthesis</keyword>
<comment type="pathway">
    <text evidence="1 7">Cell wall biogenesis; peptidoglycan biosynthesis.</text>
</comment>
<keyword evidence="3" id="KW-0808">Transferase</keyword>
<dbReference type="AlphaFoldDB" id="A0A7X3S7T5"/>
<dbReference type="PANTHER" id="PTHR41533:SF2">
    <property type="entry name" value="BLR7131 PROTEIN"/>
    <property type="match status" value="1"/>
</dbReference>
<protein>
    <submittedName>
        <fullName evidence="10">L,D-transpeptidase family protein</fullName>
    </submittedName>
</protein>
<dbReference type="Pfam" id="PF01471">
    <property type="entry name" value="PG_binding_1"/>
    <property type="match status" value="1"/>
</dbReference>
<keyword evidence="8" id="KW-0732">Signal</keyword>
<dbReference type="Gene3D" id="1.10.101.10">
    <property type="entry name" value="PGBD-like superfamily/PGBD"/>
    <property type="match status" value="1"/>
</dbReference>
<dbReference type="InterPro" id="IPR036365">
    <property type="entry name" value="PGBD-like_sf"/>
</dbReference>
<name>A0A7X3S7T5_9HYPH</name>
<keyword evidence="4 7" id="KW-0133">Cell shape</keyword>
<feature type="chain" id="PRO_5031151064" evidence="8">
    <location>
        <begin position="31"/>
        <end position="652"/>
    </location>
</feature>
<dbReference type="Pfam" id="PF03734">
    <property type="entry name" value="YkuD"/>
    <property type="match status" value="1"/>
</dbReference>
<dbReference type="GO" id="GO:0009252">
    <property type="term" value="P:peptidoglycan biosynthetic process"/>
    <property type="evidence" value="ECO:0007669"/>
    <property type="project" value="UniProtKB-UniPathway"/>
</dbReference>
<dbReference type="InterPro" id="IPR052905">
    <property type="entry name" value="LD-transpeptidase_YkuD-like"/>
</dbReference>
<evidence type="ECO:0000313" key="11">
    <source>
        <dbReference type="Proteomes" id="UP000433101"/>
    </source>
</evidence>
<keyword evidence="11" id="KW-1185">Reference proteome</keyword>
<dbReference type="Proteomes" id="UP000433101">
    <property type="component" value="Unassembled WGS sequence"/>
</dbReference>
<dbReference type="EMBL" id="WUMV01000003">
    <property type="protein sequence ID" value="MXN65070.1"/>
    <property type="molecule type" value="Genomic_DNA"/>
</dbReference>